<dbReference type="InterPro" id="IPR023753">
    <property type="entry name" value="FAD/NAD-binding_dom"/>
</dbReference>
<dbReference type="InterPro" id="IPR036188">
    <property type="entry name" value="FAD/NAD-bd_sf"/>
</dbReference>
<sequence length="322" mass="34456">MNEQLEMDVVIIGGGPAGMSAALVLGRARKRVAVIDAGLPRNRVTRESHGFLTRDGIEPGEFRRIAREEIAAYPSVRFVDEHVVAAAGSDGDFTVTTAQGLAFHSKKLLFAVGMKDLPLDVDGLSEVYGKSAFVCPYCDGWELRDQPLVLIAKGSRALHLAKTIAGWTDHFTLCTDGDDEWTEEEREDLRQHGVPVFTALIQRIESHDGMVKHVQLEDGTEVPCSGIFFAPKLATGSDLPQKMGCQITDAGTLVVDALGKTSVPGIYSAGDSATDKYQLILAAALGSMAAAAMNGELLAEAWESGKEGYFPLSTTCLLGTGE</sequence>
<accession>A0A3M8D7L9</accession>
<dbReference type="Pfam" id="PF07992">
    <property type="entry name" value="Pyr_redox_2"/>
    <property type="match status" value="1"/>
</dbReference>
<evidence type="ECO:0000313" key="6">
    <source>
        <dbReference type="EMBL" id="RNB83918.1"/>
    </source>
</evidence>
<dbReference type="PRINTS" id="PR00469">
    <property type="entry name" value="PNDRDTASEII"/>
</dbReference>
<proteinExistence type="predicted"/>
<evidence type="ECO:0000313" key="7">
    <source>
        <dbReference type="Proteomes" id="UP000269573"/>
    </source>
</evidence>
<evidence type="ECO:0000256" key="4">
    <source>
        <dbReference type="ARBA" id="ARBA00023002"/>
    </source>
</evidence>
<keyword evidence="3" id="KW-0285">Flavoprotein</keyword>
<dbReference type="EMBL" id="RHHU01000010">
    <property type="protein sequence ID" value="RNB83918.1"/>
    <property type="molecule type" value="Genomic_DNA"/>
</dbReference>
<evidence type="ECO:0000256" key="2">
    <source>
        <dbReference type="ARBA" id="ARBA00011738"/>
    </source>
</evidence>
<name>A0A3M8D7L9_9BACL</name>
<feature type="domain" description="FAD/NAD(P)-binding" evidence="5">
    <location>
        <begin position="7"/>
        <end position="283"/>
    </location>
</feature>
<protein>
    <submittedName>
        <fullName evidence="6">NAD(P)/FAD-dependent oxidoreductase</fullName>
    </submittedName>
</protein>
<dbReference type="GO" id="GO:0016491">
    <property type="term" value="F:oxidoreductase activity"/>
    <property type="evidence" value="ECO:0007669"/>
    <property type="project" value="UniProtKB-KW"/>
</dbReference>
<organism evidence="6 7">
    <name type="scientific">Brevibacillus nitrificans</name>
    <dbReference type="NCBI Taxonomy" id="651560"/>
    <lineage>
        <taxon>Bacteria</taxon>
        <taxon>Bacillati</taxon>
        <taxon>Bacillota</taxon>
        <taxon>Bacilli</taxon>
        <taxon>Bacillales</taxon>
        <taxon>Paenibacillaceae</taxon>
        <taxon>Brevibacillus</taxon>
    </lineage>
</organism>
<dbReference type="InterPro" id="IPR050097">
    <property type="entry name" value="Ferredoxin-NADP_redctase_2"/>
</dbReference>
<keyword evidence="7" id="KW-1185">Reference proteome</keyword>
<comment type="cofactor">
    <cofactor evidence="1">
        <name>FAD</name>
        <dbReference type="ChEBI" id="CHEBI:57692"/>
    </cofactor>
</comment>
<dbReference type="PRINTS" id="PR00368">
    <property type="entry name" value="FADPNR"/>
</dbReference>
<dbReference type="AlphaFoldDB" id="A0A3M8D7L9"/>
<reference evidence="6 7" key="1">
    <citation type="submission" date="2018-10" db="EMBL/GenBank/DDBJ databases">
        <title>Phylogenomics of Brevibacillus.</title>
        <authorList>
            <person name="Dunlap C."/>
        </authorList>
    </citation>
    <scope>NUCLEOTIDE SEQUENCE [LARGE SCALE GENOMIC DNA]</scope>
    <source>
        <strain evidence="6 7">JCM 15774</strain>
    </source>
</reference>
<dbReference type="Proteomes" id="UP000269573">
    <property type="component" value="Unassembled WGS sequence"/>
</dbReference>
<comment type="caution">
    <text evidence="6">The sequence shown here is derived from an EMBL/GenBank/DDBJ whole genome shotgun (WGS) entry which is preliminary data.</text>
</comment>
<gene>
    <name evidence="6" type="ORF">EDM59_15505</name>
</gene>
<dbReference type="Gene3D" id="3.50.50.60">
    <property type="entry name" value="FAD/NAD(P)-binding domain"/>
    <property type="match status" value="2"/>
</dbReference>
<evidence type="ECO:0000259" key="5">
    <source>
        <dbReference type="Pfam" id="PF07992"/>
    </source>
</evidence>
<comment type="subunit">
    <text evidence="2">Homodimer.</text>
</comment>
<evidence type="ECO:0000256" key="3">
    <source>
        <dbReference type="ARBA" id="ARBA00022630"/>
    </source>
</evidence>
<dbReference type="PANTHER" id="PTHR48105">
    <property type="entry name" value="THIOREDOXIN REDUCTASE 1-RELATED-RELATED"/>
    <property type="match status" value="1"/>
</dbReference>
<dbReference type="SUPFAM" id="SSF51905">
    <property type="entry name" value="FAD/NAD(P)-binding domain"/>
    <property type="match status" value="1"/>
</dbReference>
<dbReference type="RefSeq" id="WP_122924415.1">
    <property type="nucleotide sequence ID" value="NZ_RHHU01000010.1"/>
</dbReference>
<evidence type="ECO:0000256" key="1">
    <source>
        <dbReference type="ARBA" id="ARBA00001974"/>
    </source>
</evidence>
<keyword evidence="4" id="KW-0560">Oxidoreductase</keyword>